<keyword evidence="3" id="KW-1185">Reference proteome</keyword>
<gene>
    <name evidence="2" type="ORF">DR999_PMT02296</name>
</gene>
<sequence length="141" mass="16495">MDNSLIQDLTVANEKQWWKIGKDVENVKEILGLREVKIKHLEFQNRNLERANDQLTDEIKGMCLQISAYQDYKSFQEGERSGMGNVTSEIQKCWKQLHNKLEIAEQQHKGEKCQASKLRHVLEGFEQIWEVQKNAIIQLKG</sequence>
<keyword evidence="2" id="KW-0472">Membrane</keyword>
<reference evidence="2 3" key="2">
    <citation type="submission" date="2019-04" db="EMBL/GenBank/DDBJ databases">
        <title>The genome sequence of big-headed turtle.</title>
        <authorList>
            <person name="Gong S."/>
        </authorList>
    </citation>
    <scope>NUCLEOTIDE SEQUENCE [LARGE SCALE GENOMIC DNA]</scope>
    <source>
        <strain evidence="2">DO16091913</strain>
        <tissue evidence="2">Muscle</tissue>
    </source>
</reference>
<reference evidence="2 3" key="1">
    <citation type="submission" date="2019-04" db="EMBL/GenBank/DDBJ databases">
        <title>Draft genome of the big-headed turtle Platysternon megacephalum.</title>
        <authorList>
            <person name="Gong S."/>
        </authorList>
    </citation>
    <scope>NUCLEOTIDE SEQUENCE [LARGE SCALE GENOMIC DNA]</scope>
    <source>
        <strain evidence="2">DO16091913</strain>
        <tissue evidence="2">Muscle</tissue>
    </source>
</reference>
<accession>A0A4D9F459</accession>
<name>A0A4D9F459_9SAUR</name>
<organism evidence="2 3">
    <name type="scientific">Platysternon megacephalum</name>
    <name type="common">big-headed turtle</name>
    <dbReference type="NCBI Taxonomy" id="55544"/>
    <lineage>
        <taxon>Eukaryota</taxon>
        <taxon>Metazoa</taxon>
        <taxon>Chordata</taxon>
        <taxon>Craniata</taxon>
        <taxon>Vertebrata</taxon>
        <taxon>Euteleostomi</taxon>
        <taxon>Archelosauria</taxon>
        <taxon>Testudinata</taxon>
        <taxon>Testudines</taxon>
        <taxon>Cryptodira</taxon>
        <taxon>Durocryptodira</taxon>
        <taxon>Testudinoidea</taxon>
        <taxon>Platysternidae</taxon>
        <taxon>Platysternon</taxon>
    </lineage>
</organism>
<keyword evidence="1" id="KW-0175">Coiled coil</keyword>
<dbReference type="AlphaFoldDB" id="A0A4D9F459"/>
<evidence type="ECO:0000256" key="1">
    <source>
        <dbReference type="SAM" id="Coils"/>
    </source>
</evidence>
<dbReference type="Proteomes" id="UP000297703">
    <property type="component" value="Unassembled WGS sequence"/>
</dbReference>
<protein>
    <submittedName>
        <fullName evidence="2">Transmembrane and coiled-coil domain-containing protein 5B-like</fullName>
    </submittedName>
</protein>
<comment type="caution">
    <text evidence="2">The sequence shown here is derived from an EMBL/GenBank/DDBJ whole genome shotgun (WGS) entry which is preliminary data.</text>
</comment>
<keyword evidence="2" id="KW-0812">Transmembrane</keyword>
<evidence type="ECO:0000313" key="2">
    <source>
        <dbReference type="EMBL" id="TFK14252.1"/>
    </source>
</evidence>
<evidence type="ECO:0000313" key="3">
    <source>
        <dbReference type="Proteomes" id="UP000297703"/>
    </source>
</evidence>
<proteinExistence type="predicted"/>
<dbReference type="EMBL" id="QXTE01000012">
    <property type="protein sequence ID" value="TFK14252.1"/>
    <property type="molecule type" value="Genomic_DNA"/>
</dbReference>
<feature type="coiled-coil region" evidence="1">
    <location>
        <begin position="38"/>
        <end position="65"/>
    </location>
</feature>